<keyword evidence="3" id="KW-1185">Reference proteome</keyword>
<feature type="region of interest" description="Disordered" evidence="1">
    <location>
        <begin position="50"/>
        <end position="69"/>
    </location>
</feature>
<accession>A0ABW6BZU8</accession>
<protein>
    <submittedName>
        <fullName evidence="2">Uncharacterized protein</fullName>
    </submittedName>
</protein>
<name>A0ABW6BZU8_9BACT</name>
<organism evidence="2 3">
    <name type="scientific">Pontibacter toksunensis</name>
    <dbReference type="NCBI Taxonomy" id="1332631"/>
    <lineage>
        <taxon>Bacteria</taxon>
        <taxon>Pseudomonadati</taxon>
        <taxon>Bacteroidota</taxon>
        <taxon>Cytophagia</taxon>
        <taxon>Cytophagales</taxon>
        <taxon>Hymenobacteraceae</taxon>
        <taxon>Pontibacter</taxon>
    </lineage>
</organism>
<evidence type="ECO:0000313" key="3">
    <source>
        <dbReference type="Proteomes" id="UP001597641"/>
    </source>
</evidence>
<feature type="compositionally biased region" description="Low complexity" evidence="1">
    <location>
        <begin position="12"/>
        <end position="33"/>
    </location>
</feature>
<evidence type="ECO:0000256" key="1">
    <source>
        <dbReference type="SAM" id="MobiDB-lite"/>
    </source>
</evidence>
<gene>
    <name evidence="2" type="ORF">ACFS7Z_23495</name>
</gene>
<dbReference type="Proteomes" id="UP001597641">
    <property type="component" value="Unassembled WGS sequence"/>
</dbReference>
<proteinExistence type="predicted"/>
<reference evidence="3" key="1">
    <citation type="journal article" date="2019" name="Int. J. Syst. Evol. Microbiol.">
        <title>The Global Catalogue of Microorganisms (GCM) 10K type strain sequencing project: providing services to taxonomists for standard genome sequencing and annotation.</title>
        <authorList>
            <consortium name="The Broad Institute Genomics Platform"/>
            <consortium name="The Broad Institute Genome Sequencing Center for Infectious Disease"/>
            <person name="Wu L."/>
            <person name="Ma J."/>
        </authorList>
    </citation>
    <scope>NUCLEOTIDE SEQUENCE [LARGE SCALE GENOMIC DNA]</scope>
    <source>
        <strain evidence="3">KCTC 23984</strain>
    </source>
</reference>
<dbReference type="EMBL" id="JBHUOX010000027">
    <property type="protein sequence ID" value="MFD3003345.1"/>
    <property type="molecule type" value="Genomic_DNA"/>
</dbReference>
<feature type="non-terminal residue" evidence="2">
    <location>
        <position position="1"/>
    </location>
</feature>
<sequence>PNREVKPGRADGTGVTPGRVGGRQPQQQGAPCPKRQGALLLYSLATCSSGSKRVPASAPKAEGKACSIV</sequence>
<dbReference type="RefSeq" id="WP_377490549.1">
    <property type="nucleotide sequence ID" value="NZ_JBHUOX010000027.1"/>
</dbReference>
<evidence type="ECO:0000313" key="2">
    <source>
        <dbReference type="EMBL" id="MFD3003345.1"/>
    </source>
</evidence>
<comment type="caution">
    <text evidence="2">The sequence shown here is derived from an EMBL/GenBank/DDBJ whole genome shotgun (WGS) entry which is preliminary data.</text>
</comment>
<feature type="region of interest" description="Disordered" evidence="1">
    <location>
        <begin position="1"/>
        <end position="34"/>
    </location>
</feature>